<feature type="domain" description="ABC transporter" evidence="5">
    <location>
        <begin position="86"/>
        <end position="308"/>
    </location>
</feature>
<comment type="similarity">
    <text evidence="4">Belongs to the ABC transporter superfamily. Macrolide exporter (TC 3.A.1.122) family.</text>
</comment>
<dbReference type="InterPro" id="IPR017911">
    <property type="entry name" value="MacB-like_ATP-bd"/>
</dbReference>
<dbReference type="CDD" id="cd03255">
    <property type="entry name" value="ABC_MJ0796_LolCDE_FtsE"/>
    <property type="match status" value="1"/>
</dbReference>
<dbReference type="GO" id="GO:0022857">
    <property type="term" value="F:transmembrane transporter activity"/>
    <property type="evidence" value="ECO:0007669"/>
    <property type="project" value="TreeGrafter"/>
</dbReference>
<dbReference type="InterPro" id="IPR003593">
    <property type="entry name" value="AAA+_ATPase"/>
</dbReference>
<dbReference type="InterPro" id="IPR003439">
    <property type="entry name" value="ABC_transporter-like_ATP-bd"/>
</dbReference>
<organism evidence="6">
    <name type="scientific">Serratia fonticola</name>
    <dbReference type="NCBI Taxonomy" id="47917"/>
    <lineage>
        <taxon>Bacteria</taxon>
        <taxon>Pseudomonadati</taxon>
        <taxon>Pseudomonadota</taxon>
        <taxon>Gammaproteobacteria</taxon>
        <taxon>Enterobacterales</taxon>
        <taxon>Yersiniaceae</taxon>
        <taxon>Serratia</taxon>
    </lineage>
</organism>
<proteinExistence type="inferred from homology"/>
<keyword evidence="6" id="KW-0449">Lipoprotein</keyword>
<evidence type="ECO:0000256" key="3">
    <source>
        <dbReference type="ARBA" id="ARBA00022840"/>
    </source>
</evidence>
<dbReference type="FunFam" id="3.40.50.300:FF:000032">
    <property type="entry name" value="Export ABC transporter ATP-binding protein"/>
    <property type="match status" value="1"/>
</dbReference>
<dbReference type="InterPro" id="IPR027417">
    <property type="entry name" value="P-loop_NTPase"/>
</dbReference>
<dbReference type="GO" id="GO:0016887">
    <property type="term" value="F:ATP hydrolysis activity"/>
    <property type="evidence" value="ECO:0007669"/>
    <property type="project" value="InterPro"/>
</dbReference>
<dbReference type="InterPro" id="IPR015854">
    <property type="entry name" value="ABC_transpr_LolD-like"/>
</dbReference>
<protein>
    <submittedName>
        <fullName evidence="6">Lipoprotein-releasing system ATP-binding protein LolD</fullName>
        <ecNumber evidence="6">3.6.3.-</ecNumber>
    </submittedName>
</protein>
<sequence length="310" mass="33651">MNSCLPVWLGVSLSELYGDSGCMNPALAWQYLLQSNITGHSLLSVLDGEGGAWLLENWGTASLSLTVKSAGNIMTTLRIAQPLPVVSMQQAGKRFGKGPGAIVALGSITTEIHDGEFIALCGPSGSGKSTLLNLMGGIDYPTSGHVYLLGNDLSTLNDQQTARLRADAIGFVFQFFNLLPVLSVFDNVYYPLMLNGFSRRVAQDQVMDMIEKVGLAAHYKRTPGELSGGQQQRVAIARALVKRPRLIVADEPTGNLDTRTGQEIVDLLLTMNQELKTTFVISTHSLTLRDRAKRVLEIRDGELENDFVIA</sequence>
<dbReference type="PROSITE" id="PS00211">
    <property type="entry name" value="ABC_TRANSPORTER_1"/>
    <property type="match status" value="1"/>
</dbReference>
<dbReference type="PROSITE" id="PS50893">
    <property type="entry name" value="ABC_TRANSPORTER_2"/>
    <property type="match status" value="1"/>
</dbReference>
<evidence type="ECO:0000256" key="2">
    <source>
        <dbReference type="ARBA" id="ARBA00022741"/>
    </source>
</evidence>
<dbReference type="PANTHER" id="PTHR24220:SF86">
    <property type="entry name" value="ABC TRANSPORTER ABCH.1"/>
    <property type="match status" value="1"/>
</dbReference>
<evidence type="ECO:0000256" key="4">
    <source>
        <dbReference type="ARBA" id="ARBA00038388"/>
    </source>
</evidence>
<evidence type="ECO:0000259" key="5">
    <source>
        <dbReference type="PROSITE" id="PS50893"/>
    </source>
</evidence>
<dbReference type="GO" id="GO:0005886">
    <property type="term" value="C:plasma membrane"/>
    <property type="evidence" value="ECO:0007669"/>
    <property type="project" value="TreeGrafter"/>
</dbReference>
<dbReference type="SUPFAM" id="SSF52540">
    <property type="entry name" value="P-loop containing nucleoside triphosphate hydrolases"/>
    <property type="match status" value="1"/>
</dbReference>
<evidence type="ECO:0000313" key="6">
    <source>
        <dbReference type="EMBL" id="VTR50668.1"/>
    </source>
</evidence>
<dbReference type="InterPro" id="IPR017871">
    <property type="entry name" value="ABC_transporter-like_CS"/>
</dbReference>
<keyword evidence="1" id="KW-0813">Transport</keyword>
<keyword evidence="2" id="KW-0547">Nucleotide-binding</keyword>
<dbReference type="AlphaFoldDB" id="A0A4V6KTT7"/>
<keyword evidence="3 6" id="KW-0067">ATP-binding</keyword>
<reference evidence="6" key="1">
    <citation type="submission" date="2019-05" db="EMBL/GenBank/DDBJ databases">
        <authorList>
            <consortium name="Pathogen Informatics"/>
        </authorList>
    </citation>
    <scope>NUCLEOTIDE SEQUENCE [LARGE SCALE GENOMIC DNA]</scope>
    <source>
        <strain evidence="6">NCTC12965</strain>
    </source>
</reference>
<dbReference type="SMART" id="SM00382">
    <property type="entry name" value="AAA"/>
    <property type="match status" value="1"/>
</dbReference>
<dbReference type="Pfam" id="PF00005">
    <property type="entry name" value="ABC_tran"/>
    <property type="match status" value="1"/>
</dbReference>
<dbReference type="Gene3D" id="3.40.50.300">
    <property type="entry name" value="P-loop containing nucleotide triphosphate hydrolases"/>
    <property type="match status" value="1"/>
</dbReference>
<dbReference type="EMBL" id="CABEEZ010000122">
    <property type="protein sequence ID" value="VTR50668.1"/>
    <property type="molecule type" value="Genomic_DNA"/>
</dbReference>
<gene>
    <name evidence="6" type="primary">lolD_6</name>
    <name evidence="6" type="ORF">NCTC12965_06029</name>
</gene>
<dbReference type="PANTHER" id="PTHR24220">
    <property type="entry name" value="IMPORT ATP-BINDING PROTEIN"/>
    <property type="match status" value="1"/>
</dbReference>
<keyword evidence="6" id="KW-0378">Hydrolase</keyword>
<dbReference type="EC" id="3.6.3.-" evidence="6"/>
<accession>A0A4V6KTT7</accession>
<dbReference type="GO" id="GO:0005524">
    <property type="term" value="F:ATP binding"/>
    <property type="evidence" value="ECO:0007669"/>
    <property type="project" value="UniProtKB-KW"/>
</dbReference>
<dbReference type="GO" id="GO:1902495">
    <property type="term" value="C:transmembrane transporter complex"/>
    <property type="evidence" value="ECO:0007669"/>
    <property type="project" value="UniProtKB-ARBA"/>
</dbReference>
<name>A0A4V6KTT7_SERFO</name>
<evidence type="ECO:0000256" key="1">
    <source>
        <dbReference type="ARBA" id="ARBA00022448"/>
    </source>
</evidence>